<dbReference type="InterPro" id="IPR001584">
    <property type="entry name" value="Integrase_cat-core"/>
</dbReference>
<dbReference type="GO" id="GO:0003723">
    <property type="term" value="F:RNA binding"/>
    <property type="evidence" value="ECO:0007669"/>
    <property type="project" value="UniProtKB-KW"/>
</dbReference>
<reference evidence="3" key="1">
    <citation type="submission" date="2021-03" db="EMBL/GenBank/DDBJ databases">
        <title>Draft genome sequence of rust myrtle Austropuccinia psidii MF-1, a brazilian biotype.</title>
        <authorList>
            <person name="Quecine M.C."/>
            <person name="Pachon D.M.R."/>
            <person name="Bonatelli M.L."/>
            <person name="Correr F.H."/>
            <person name="Franceschini L.M."/>
            <person name="Leite T.F."/>
            <person name="Margarido G.R.A."/>
            <person name="Almeida C.A."/>
            <person name="Ferrarezi J.A."/>
            <person name="Labate C.A."/>
        </authorList>
    </citation>
    <scope>NUCLEOTIDE SEQUENCE</scope>
    <source>
        <strain evidence="3">MF-1</strain>
    </source>
</reference>
<evidence type="ECO:0000259" key="2">
    <source>
        <dbReference type="PROSITE" id="PS50994"/>
    </source>
</evidence>
<comment type="caution">
    <text evidence="3">The sequence shown here is derived from an EMBL/GenBank/DDBJ whole genome shotgun (WGS) entry which is preliminary data.</text>
</comment>
<proteinExistence type="predicted"/>
<evidence type="ECO:0000313" key="3">
    <source>
        <dbReference type="EMBL" id="MBW0564738.1"/>
    </source>
</evidence>
<dbReference type="PROSITE" id="PS50994">
    <property type="entry name" value="INTEGRASE"/>
    <property type="match status" value="1"/>
</dbReference>
<evidence type="ECO:0000313" key="4">
    <source>
        <dbReference type="Proteomes" id="UP000765509"/>
    </source>
</evidence>
<dbReference type="InterPro" id="IPR036397">
    <property type="entry name" value="RNaseH_sf"/>
</dbReference>
<dbReference type="GO" id="GO:0015074">
    <property type="term" value="P:DNA integration"/>
    <property type="evidence" value="ECO:0007669"/>
    <property type="project" value="InterPro"/>
</dbReference>
<dbReference type="EMBL" id="AVOT02076258">
    <property type="protein sequence ID" value="MBW0564738.1"/>
    <property type="molecule type" value="Genomic_DNA"/>
</dbReference>
<dbReference type="PANTHER" id="PTHR37984">
    <property type="entry name" value="PROTEIN CBG26694"/>
    <property type="match status" value="1"/>
</dbReference>
<dbReference type="OrthoDB" id="413122at2759"/>
<dbReference type="Gene3D" id="3.30.420.10">
    <property type="entry name" value="Ribonuclease H-like superfamily/Ribonuclease H"/>
    <property type="match status" value="1"/>
</dbReference>
<dbReference type="SUPFAM" id="SSF53098">
    <property type="entry name" value="Ribonuclease H-like"/>
    <property type="match status" value="1"/>
</dbReference>
<accession>A0A9Q3PK08</accession>
<dbReference type="GO" id="GO:0005634">
    <property type="term" value="C:nucleus"/>
    <property type="evidence" value="ECO:0007669"/>
    <property type="project" value="UniProtKB-ARBA"/>
</dbReference>
<feature type="domain" description="Integrase catalytic" evidence="2">
    <location>
        <begin position="1"/>
        <end position="125"/>
    </location>
</feature>
<dbReference type="Proteomes" id="UP000765509">
    <property type="component" value="Unassembled WGS sequence"/>
</dbReference>
<sequence length="146" mass="16786">MEIFIPTYPTINSLDLGQTFVSNVVSKQGLPINIASYKGSLFVSSLWTQLYPQLKISRDLSTDFHPETDGKTEGVNKILEQYLWIYLSYHQDYRNIWIPLSEFAYNNAEDLSTKQSPFFTIYRKNPSFHSIHISQDTPAGNLSTKL</sequence>
<dbReference type="InterPro" id="IPR012337">
    <property type="entry name" value="RNaseH-like_sf"/>
</dbReference>
<keyword evidence="4" id="KW-1185">Reference proteome</keyword>
<organism evidence="3 4">
    <name type="scientific">Austropuccinia psidii MF-1</name>
    <dbReference type="NCBI Taxonomy" id="1389203"/>
    <lineage>
        <taxon>Eukaryota</taxon>
        <taxon>Fungi</taxon>
        <taxon>Dikarya</taxon>
        <taxon>Basidiomycota</taxon>
        <taxon>Pucciniomycotina</taxon>
        <taxon>Pucciniomycetes</taxon>
        <taxon>Pucciniales</taxon>
        <taxon>Sphaerophragmiaceae</taxon>
        <taxon>Austropuccinia</taxon>
    </lineage>
</organism>
<protein>
    <recommendedName>
        <fullName evidence="2">Integrase catalytic domain-containing protein</fullName>
    </recommendedName>
</protein>
<dbReference type="PANTHER" id="PTHR37984:SF15">
    <property type="entry name" value="INTEGRASE CATALYTIC DOMAIN-CONTAINING PROTEIN"/>
    <property type="match status" value="1"/>
</dbReference>
<keyword evidence="1" id="KW-0694">RNA-binding</keyword>
<evidence type="ECO:0000256" key="1">
    <source>
        <dbReference type="ARBA" id="ARBA00022884"/>
    </source>
</evidence>
<dbReference type="InterPro" id="IPR050951">
    <property type="entry name" value="Retrovirus_Pol_polyprotein"/>
</dbReference>
<gene>
    <name evidence="3" type="ORF">O181_104453</name>
</gene>
<dbReference type="AlphaFoldDB" id="A0A9Q3PK08"/>
<name>A0A9Q3PK08_9BASI</name>